<keyword evidence="2" id="KW-0274">FAD</keyword>
<comment type="caution">
    <text evidence="4">The sequence shown here is derived from an EMBL/GenBank/DDBJ whole genome shotgun (WGS) entry which is preliminary data.</text>
</comment>
<dbReference type="Pfam" id="PF00743">
    <property type="entry name" value="FMO-like"/>
    <property type="match status" value="1"/>
</dbReference>
<accession>A0A4R5LVJ6</accession>
<dbReference type="AlphaFoldDB" id="A0A4R5LVJ6"/>
<dbReference type="Proteomes" id="UP000295554">
    <property type="component" value="Unassembled WGS sequence"/>
</dbReference>
<dbReference type="InterPro" id="IPR020946">
    <property type="entry name" value="Flavin_mOase-like"/>
</dbReference>
<dbReference type="InterPro" id="IPR000960">
    <property type="entry name" value="Flavin_mOase"/>
</dbReference>
<evidence type="ECO:0000313" key="4">
    <source>
        <dbReference type="EMBL" id="TDG15476.1"/>
    </source>
</evidence>
<dbReference type="SUPFAM" id="SSF51905">
    <property type="entry name" value="FAD/NAD(P)-binding domain"/>
    <property type="match status" value="1"/>
</dbReference>
<dbReference type="GO" id="GO:0050661">
    <property type="term" value="F:NADP binding"/>
    <property type="evidence" value="ECO:0007669"/>
    <property type="project" value="InterPro"/>
</dbReference>
<evidence type="ECO:0000256" key="1">
    <source>
        <dbReference type="ARBA" id="ARBA00022630"/>
    </source>
</evidence>
<evidence type="ECO:0000256" key="2">
    <source>
        <dbReference type="ARBA" id="ARBA00022827"/>
    </source>
</evidence>
<dbReference type="Gene3D" id="3.50.50.60">
    <property type="entry name" value="FAD/NAD(P)-binding domain"/>
    <property type="match status" value="2"/>
</dbReference>
<dbReference type="RefSeq" id="WP_133209949.1">
    <property type="nucleotide sequence ID" value="NZ_SMSE01000001.1"/>
</dbReference>
<keyword evidence="1" id="KW-0285">Flavoprotein</keyword>
<dbReference type="InterPro" id="IPR051209">
    <property type="entry name" value="FAD-bind_Monooxygenase_sf"/>
</dbReference>
<dbReference type="GO" id="GO:0050660">
    <property type="term" value="F:flavin adenine dinucleotide binding"/>
    <property type="evidence" value="ECO:0007669"/>
    <property type="project" value="InterPro"/>
</dbReference>
<evidence type="ECO:0000256" key="3">
    <source>
        <dbReference type="ARBA" id="ARBA00023002"/>
    </source>
</evidence>
<dbReference type="InterPro" id="IPR036188">
    <property type="entry name" value="FAD/NAD-bd_sf"/>
</dbReference>
<organism evidence="4 5">
    <name type="scientific">Seongchinamella unica</name>
    <dbReference type="NCBI Taxonomy" id="2547392"/>
    <lineage>
        <taxon>Bacteria</taxon>
        <taxon>Pseudomonadati</taxon>
        <taxon>Pseudomonadota</taxon>
        <taxon>Gammaproteobacteria</taxon>
        <taxon>Cellvibrionales</taxon>
        <taxon>Halieaceae</taxon>
        <taxon>Seongchinamella</taxon>
    </lineage>
</organism>
<evidence type="ECO:0000313" key="5">
    <source>
        <dbReference type="Proteomes" id="UP000295554"/>
    </source>
</evidence>
<name>A0A4R5LVJ6_9GAMM</name>
<dbReference type="OrthoDB" id="9766402at2"/>
<sequence>MSDEKRQNPSVAVIGAGMTGILMAIRLREAGIADIHILEKADRVGGTWRENTYPGVACDVPAHMYTYSFRANPWWSHRFAHGDEIQRYFEQVAEEQGIREMVRFNEAVEQCHYVDGKWRLKTSKGAERVVDFVVSATGILHHPAYPDIPGLDSFAGDLWHTARWNHDVDLRGKRVGIIGTGSTACQVIAEISGLDCELTVFQRTAQWVVSVPDKEYSEQEKARLSRKPSRLAALRRWYAFALRHTFSKAVTGSKLPHAYVSWLAKRNLRKSVRDPELRARLTPDYPVGCKRLIISSHFYEAMQRDNVHLETTAIERISEQGVVTADGRTHELDVLILATGFRPFDFMRPMDLRGRDGVTIDEAWKKKVQAYRSLCIPGFPNFFLMLGPNSPIGNYSVIAMSEVQTDYVLKLIDLWRRRELPTVEATEEAKQRYNDYLKAGMGKTVWVRGCQSWYLDADGDPAMWPYSWQQWVREHEQPVLDDFVRQPPAEEEPLRPAA</sequence>
<gene>
    <name evidence="4" type="ORF">E2F43_04395</name>
</gene>
<dbReference type="EMBL" id="SMSE01000001">
    <property type="protein sequence ID" value="TDG15476.1"/>
    <property type="molecule type" value="Genomic_DNA"/>
</dbReference>
<dbReference type="PIRSF" id="PIRSF000332">
    <property type="entry name" value="FMO"/>
    <property type="match status" value="1"/>
</dbReference>
<protein>
    <submittedName>
        <fullName evidence="4">NAD(P)/FAD-dependent oxidoreductase</fullName>
    </submittedName>
</protein>
<keyword evidence="3" id="KW-0560">Oxidoreductase</keyword>
<proteinExistence type="predicted"/>
<dbReference type="GO" id="GO:0004499">
    <property type="term" value="F:N,N-dimethylaniline monooxygenase activity"/>
    <property type="evidence" value="ECO:0007669"/>
    <property type="project" value="InterPro"/>
</dbReference>
<dbReference type="PRINTS" id="PR00469">
    <property type="entry name" value="PNDRDTASEII"/>
</dbReference>
<dbReference type="PANTHER" id="PTHR42877">
    <property type="entry name" value="L-ORNITHINE N(5)-MONOOXYGENASE-RELATED"/>
    <property type="match status" value="1"/>
</dbReference>
<keyword evidence="5" id="KW-1185">Reference proteome</keyword>
<dbReference type="PANTHER" id="PTHR42877:SF4">
    <property type="entry name" value="FAD_NAD(P)-BINDING DOMAIN-CONTAINING PROTEIN-RELATED"/>
    <property type="match status" value="1"/>
</dbReference>
<reference evidence="4 5" key="1">
    <citation type="submission" date="2019-03" db="EMBL/GenBank/DDBJ databases">
        <title>Seongchinamella monodicae gen. nov., sp. nov., a novel member of the Gammaproteobacteria isolated from a tidal mudflat of beach.</title>
        <authorList>
            <person name="Yang H.G."/>
            <person name="Kang J.W."/>
            <person name="Lee S.D."/>
        </authorList>
    </citation>
    <scope>NUCLEOTIDE SEQUENCE [LARGE SCALE GENOMIC DNA]</scope>
    <source>
        <strain evidence="4 5">GH4-78</strain>
    </source>
</reference>